<dbReference type="Proteomes" id="UP000319514">
    <property type="component" value="Unassembled WGS sequence"/>
</dbReference>
<evidence type="ECO:0000259" key="5">
    <source>
        <dbReference type="Pfam" id="PF03717"/>
    </source>
</evidence>
<dbReference type="OrthoDB" id="9789078at2"/>
<protein>
    <submittedName>
        <fullName evidence="6">Peptidoglycan synthetase FtsI</fullName>
    </submittedName>
</protein>
<dbReference type="InterPro" id="IPR036138">
    <property type="entry name" value="PBP_dimer_sf"/>
</dbReference>
<dbReference type="EMBL" id="VFOQ01000001">
    <property type="protein sequence ID" value="TQL60874.1"/>
    <property type="molecule type" value="Genomic_DNA"/>
</dbReference>
<dbReference type="SUPFAM" id="SSF56601">
    <property type="entry name" value="beta-lactamase/transpeptidase-like"/>
    <property type="match status" value="1"/>
</dbReference>
<reference evidence="6 7" key="1">
    <citation type="submission" date="2019-06" db="EMBL/GenBank/DDBJ databases">
        <title>Sequencing the genomes of 1000 actinobacteria strains.</title>
        <authorList>
            <person name="Klenk H.-P."/>
        </authorList>
    </citation>
    <scope>NUCLEOTIDE SEQUENCE [LARGE SCALE GENOMIC DNA]</scope>
    <source>
        <strain evidence="6 7">DSM 18082</strain>
    </source>
</reference>
<gene>
    <name evidence="6" type="ORF">FB474_2274</name>
</gene>
<feature type="domain" description="Penicillin-binding protein dimerisation" evidence="5">
    <location>
        <begin position="40"/>
        <end position="199"/>
    </location>
</feature>
<keyword evidence="7" id="KW-1185">Reference proteome</keyword>
<feature type="domain" description="Penicillin-binding protein transpeptidase" evidence="4">
    <location>
        <begin position="241"/>
        <end position="546"/>
    </location>
</feature>
<dbReference type="Gene3D" id="3.90.1310.10">
    <property type="entry name" value="Penicillin-binding protein 2a (Domain 2)"/>
    <property type="match status" value="1"/>
</dbReference>
<comment type="caution">
    <text evidence="6">The sequence shown here is derived from an EMBL/GenBank/DDBJ whole genome shotgun (WGS) entry which is preliminary data.</text>
</comment>
<evidence type="ECO:0000259" key="4">
    <source>
        <dbReference type="Pfam" id="PF00905"/>
    </source>
</evidence>
<dbReference type="Pfam" id="PF03717">
    <property type="entry name" value="PBP_dimer"/>
    <property type="match status" value="1"/>
</dbReference>
<dbReference type="PANTHER" id="PTHR30627">
    <property type="entry name" value="PEPTIDOGLYCAN D,D-TRANSPEPTIDASE"/>
    <property type="match status" value="1"/>
</dbReference>
<dbReference type="GO" id="GO:0005886">
    <property type="term" value="C:plasma membrane"/>
    <property type="evidence" value="ECO:0007669"/>
    <property type="project" value="TreeGrafter"/>
</dbReference>
<dbReference type="InterPro" id="IPR012338">
    <property type="entry name" value="Beta-lactam/transpept-like"/>
</dbReference>
<dbReference type="Pfam" id="PF00905">
    <property type="entry name" value="Transpeptidase"/>
    <property type="match status" value="1"/>
</dbReference>
<keyword evidence="3" id="KW-0472">Membrane</keyword>
<accession>A0A542ZKJ9</accession>
<name>A0A542ZKJ9_9MICO</name>
<dbReference type="GO" id="GO:0071555">
    <property type="term" value="P:cell wall organization"/>
    <property type="evidence" value="ECO:0007669"/>
    <property type="project" value="TreeGrafter"/>
</dbReference>
<organism evidence="6 7">
    <name type="scientific">Oryzihumus leptocrescens</name>
    <dbReference type="NCBI Taxonomy" id="297536"/>
    <lineage>
        <taxon>Bacteria</taxon>
        <taxon>Bacillati</taxon>
        <taxon>Actinomycetota</taxon>
        <taxon>Actinomycetes</taxon>
        <taxon>Micrococcales</taxon>
        <taxon>Intrasporangiaceae</taxon>
        <taxon>Oryzihumus</taxon>
    </lineage>
</organism>
<dbReference type="PANTHER" id="PTHR30627:SF1">
    <property type="entry name" value="PEPTIDOGLYCAN D,D-TRANSPEPTIDASE FTSI"/>
    <property type="match status" value="1"/>
</dbReference>
<dbReference type="RefSeq" id="WP_141788722.1">
    <property type="nucleotide sequence ID" value="NZ_BAAAKX010000007.1"/>
</dbReference>
<dbReference type="AlphaFoldDB" id="A0A542ZKJ9"/>
<comment type="subcellular location">
    <subcellularLocation>
        <location evidence="1">Membrane</location>
    </subcellularLocation>
</comment>
<dbReference type="InterPro" id="IPR005311">
    <property type="entry name" value="PBP_dimer"/>
</dbReference>
<comment type="similarity">
    <text evidence="2">Belongs to the transpeptidase family.</text>
</comment>
<dbReference type="Gene3D" id="3.30.450.330">
    <property type="match status" value="1"/>
</dbReference>
<dbReference type="InterPro" id="IPR050515">
    <property type="entry name" value="Beta-lactam/transpept"/>
</dbReference>
<evidence type="ECO:0000313" key="7">
    <source>
        <dbReference type="Proteomes" id="UP000319514"/>
    </source>
</evidence>
<dbReference type="InterPro" id="IPR001460">
    <property type="entry name" value="PCN-bd_Tpept"/>
</dbReference>
<proteinExistence type="inferred from homology"/>
<evidence type="ECO:0000256" key="2">
    <source>
        <dbReference type="ARBA" id="ARBA00007171"/>
    </source>
</evidence>
<evidence type="ECO:0000313" key="6">
    <source>
        <dbReference type="EMBL" id="TQL60874.1"/>
    </source>
</evidence>
<evidence type="ECO:0000256" key="3">
    <source>
        <dbReference type="ARBA" id="ARBA00023136"/>
    </source>
</evidence>
<sequence>MLAVLFVFSIFGAQLVKIQALDAKKMATAALGSRLYTVTVPAMRGDITDTNGVVLATSIERRNVTADQTAVPEYQKTVNGHLTKVGVAGAAQDLAPLTGKSVEALTTILTGSRRFTYVAKGLSPLTWRRINELGIPGIYSEPTSQRTYPTSTAAASLVGFVGGDGTAGGGLELLMNRQLSGKPGTQTYERARDGRMIPTGEQSITPAVPGHTVQMTINSDLQWFAQNAIAQKVQQTKALAGTVIVENVHTGELLAVASYPTFDPNDIAKAKGNLDNRAFDEVYEPGSTGKVMTFASVLQEGVANPETPVTVPGTLPRAGTTFHDSHAHGIEHLTAAGVLAQSSNIGTIELGEKVPAATLHSYFTKFGVGQTSGIGFPGESPGLLTPVKDWSGSQRYTVMFGQGLSVNAIQAAGVFQTIANGGVRMPPTLIKGVRAPDGTMTPTPAPKPVQVVSAAVATQVREMLEGVVSSEGTAPEARVEGYRVAGKTGTADRYDPAVGGYRGKTASFIGFAPADKPELVVAVTLQRPVNGYFGGVVAGPVFSQVMTYALQAYKIAPTGTTPPTIKLRTDGQ</sequence>
<dbReference type="GO" id="GO:0008658">
    <property type="term" value="F:penicillin binding"/>
    <property type="evidence" value="ECO:0007669"/>
    <property type="project" value="InterPro"/>
</dbReference>
<dbReference type="SUPFAM" id="SSF56519">
    <property type="entry name" value="Penicillin binding protein dimerisation domain"/>
    <property type="match status" value="1"/>
</dbReference>
<dbReference type="Gene3D" id="3.40.710.10">
    <property type="entry name" value="DD-peptidase/beta-lactamase superfamily"/>
    <property type="match status" value="1"/>
</dbReference>
<evidence type="ECO:0000256" key="1">
    <source>
        <dbReference type="ARBA" id="ARBA00004370"/>
    </source>
</evidence>